<evidence type="ECO:0000313" key="2">
    <source>
        <dbReference type="Proteomes" id="UP001501414"/>
    </source>
</evidence>
<dbReference type="RefSeq" id="WP_344023121.1">
    <property type="nucleotide sequence ID" value="NZ_BAAAJK010000011.1"/>
</dbReference>
<dbReference type="Proteomes" id="UP001501414">
    <property type="component" value="Unassembled WGS sequence"/>
</dbReference>
<gene>
    <name evidence="1" type="ORF">GCM10009613_31980</name>
</gene>
<proteinExistence type="predicted"/>
<organism evidence="1 2">
    <name type="scientific">Pseudonocardia kongjuensis</name>
    <dbReference type="NCBI Taxonomy" id="102227"/>
    <lineage>
        <taxon>Bacteria</taxon>
        <taxon>Bacillati</taxon>
        <taxon>Actinomycetota</taxon>
        <taxon>Actinomycetes</taxon>
        <taxon>Pseudonocardiales</taxon>
        <taxon>Pseudonocardiaceae</taxon>
        <taxon>Pseudonocardia</taxon>
    </lineage>
</organism>
<reference evidence="1 2" key="1">
    <citation type="journal article" date="2019" name="Int. J. Syst. Evol. Microbiol.">
        <title>The Global Catalogue of Microorganisms (GCM) 10K type strain sequencing project: providing services to taxonomists for standard genome sequencing and annotation.</title>
        <authorList>
            <consortium name="The Broad Institute Genomics Platform"/>
            <consortium name="The Broad Institute Genome Sequencing Center for Infectious Disease"/>
            <person name="Wu L."/>
            <person name="Ma J."/>
        </authorList>
    </citation>
    <scope>NUCLEOTIDE SEQUENCE [LARGE SCALE GENOMIC DNA]</scope>
    <source>
        <strain evidence="1 2">JCM 11896</strain>
    </source>
</reference>
<evidence type="ECO:0008006" key="3">
    <source>
        <dbReference type="Google" id="ProtNLM"/>
    </source>
</evidence>
<dbReference type="EMBL" id="BAAAJK010000011">
    <property type="protein sequence ID" value="GAA1390743.1"/>
    <property type="molecule type" value="Genomic_DNA"/>
</dbReference>
<name>A0ABN1XX77_9PSEU</name>
<evidence type="ECO:0000313" key="1">
    <source>
        <dbReference type="EMBL" id="GAA1390743.1"/>
    </source>
</evidence>
<accession>A0ABN1XX77</accession>
<comment type="caution">
    <text evidence="1">The sequence shown here is derived from an EMBL/GenBank/DDBJ whole genome shotgun (WGS) entry which is preliminary data.</text>
</comment>
<protein>
    <recommendedName>
        <fullName evidence="3">Antibiotic biosynthesis monooxygenase</fullName>
    </recommendedName>
</protein>
<sequence>MLDHVPAAYPQPGYSTAGFVIRVRLTAPGFAAAADIDDAVDLLLGAAAPMVRVAAARTCSGEAGVELDFDTAWSDPEQARARVVEAVRERTSMDARFSRWVIQATIVQAGTSRSVPGSSPGRGTGR</sequence>
<keyword evidence="2" id="KW-1185">Reference proteome</keyword>